<sequence>MSGRNYGLRHARAVVNAAFESHDGVSYCGRQTVQQTSKPAITHRESKNLCVWQRIRYSFVKKT</sequence>
<organism evidence="1 2">
    <name type="scientific">Daphnia magna</name>
    <dbReference type="NCBI Taxonomy" id="35525"/>
    <lineage>
        <taxon>Eukaryota</taxon>
        <taxon>Metazoa</taxon>
        <taxon>Ecdysozoa</taxon>
        <taxon>Arthropoda</taxon>
        <taxon>Crustacea</taxon>
        <taxon>Branchiopoda</taxon>
        <taxon>Diplostraca</taxon>
        <taxon>Cladocera</taxon>
        <taxon>Anomopoda</taxon>
        <taxon>Daphniidae</taxon>
        <taxon>Daphnia</taxon>
    </lineage>
</organism>
<keyword evidence="2" id="KW-1185">Reference proteome</keyword>
<accession>A0ABR0AW05</accession>
<evidence type="ECO:0000313" key="2">
    <source>
        <dbReference type="Proteomes" id="UP001234178"/>
    </source>
</evidence>
<reference evidence="1 2" key="1">
    <citation type="journal article" date="2023" name="Nucleic Acids Res.">
        <title>The hologenome of Daphnia magna reveals possible DNA methylation and microbiome-mediated evolution of the host genome.</title>
        <authorList>
            <person name="Chaturvedi A."/>
            <person name="Li X."/>
            <person name="Dhandapani V."/>
            <person name="Marshall H."/>
            <person name="Kissane S."/>
            <person name="Cuenca-Cambronero M."/>
            <person name="Asole G."/>
            <person name="Calvet F."/>
            <person name="Ruiz-Romero M."/>
            <person name="Marangio P."/>
            <person name="Guigo R."/>
            <person name="Rago D."/>
            <person name="Mirbahai L."/>
            <person name="Eastwood N."/>
            <person name="Colbourne J.K."/>
            <person name="Zhou J."/>
            <person name="Mallon E."/>
            <person name="Orsini L."/>
        </authorList>
    </citation>
    <scope>NUCLEOTIDE SEQUENCE [LARGE SCALE GENOMIC DNA]</scope>
    <source>
        <strain evidence="1">LRV0_1</strain>
    </source>
</reference>
<comment type="caution">
    <text evidence="1">The sequence shown here is derived from an EMBL/GenBank/DDBJ whole genome shotgun (WGS) entry which is preliminary data.</text>
</comment>
<gene>
    <name evidence="1" type="ORF">OUZ56_022227</name>
</gene>
<evidence type="ECO:0000313" key="1">
    <source>
        <dbReference type="EMBL" id="KAK4029219.1"/>
    </source>
</evidence>
<proteinExistence type="predicted"/>
<dbReference type="Proteomes" id="UP001234178">
    <property type="component" value="Unassembled WGS sequence"/>
</dbReference>
<dbReference type="EMBL" id="JAOYFB010000039">
    <property type="protein sequence ID" value="KAK4029219.1"/>
    <property type="molecule type" value="Genomic_DNA"/>
</dbReference>
<protein>
    <submittedName>
        <fullName evidence="1">Uncharacterized protein</fullName>
    </submittedName>
</protein>
<name>A0ABR0AW05_9CRUS</name>